<evidence type="ECO:0000256" key="3">
    <source>
        <dbReference type="ARBA" id="ARBA00022448"/>
    </source>
</evidence>
<dbReference type="PANTHER" id="PTHR30469:SF12">
    <property type="entry name" value="MULTIDRUG RESISTANCE PROTEIN MDTA"/>
    <property type="match status" value="1"/>
</dbReference>
<evidence type="ECO:0000256" key="6">
    <source>
        <dbReference type="ARBA" id="ARBA00023136"/>
    </source>
</evidence>
<feature type="coiled-coil region" evidence="7">
    <location>
        <begin position="109"/>
        <end position="174"/>
    </location>
</feature>
<protein>
    <submittedName>
        <fullName evidence="12">Membrane fusion protein, multidrug efflux system</fullName>
    </submittedName>
</protein>
<keyword evidence="3" id="KW-0813">Transport</keyword>
<dbReference type="Pfam" id="PF25967">
    <property type="entry name" value="RND-MFP_C"/>
    <property type="match status" value="1"/>
</dbReference>
<dbReference type="SUPFAM" id="SSF111369">
    <property type="entry name" value="HlyD-like secretion proteins"/>
    <property type="match status" value="1"/>
</dbReference>
<dbReference type="NCBIfam" id="TIGR01730">
    <property type="entry name" value="RND_mfp"/>
    <property type="match status" value="1"/>
</dbReference>
<evidence type="ECO:0000259" key="9">
    <source>
        <dbReference type="Pfam" id="PF25917"/>
    </source>
</evidence>
<keyword evidence="13" id="KW-1185">Reference proteome</keyword>
<dbReference type="Gene3D" id="2.40.420.20">
    <property type="match status" value="1"/>
</dbReference>
<dbReference type="AlphaFoldDB" id="A0A1H1WW72"/>
<evidence type="ECO:0000256" key="1">
    <source>
        <dbReference type="ARBA" id="ARBA00004236"/>
    </source>
</evidence>
<evidence type="ECO:0000259" key="10">
    <source>
        <dbReference type="Pfam" id="PF25944"/>
    </source>
</evidence>
<keyword evidence="5" id="KW-0997">Cell inner membrane</keyword>
<evidence type="ECO:0000313" key="12">
    <source>
        <dbReference type="EMBL" id="SDT00429.1"/>
    </source>
</evidence>
<comment type="subcellular location">
    <subcellularLocation>
        <location evidence="1">Cell membrane</location>
    </subcellularLocation>
</comment>
<comment type="similarity">
    <text evidence="2">Belongs to the membrane fusion protein (MFP) (TC 8.A.1) family.</text>
</comment>
<evidence type="ECO:0000256" key="5">
    <source>
        <dbReference type="ARBA" id="ARBA00022519"/>
    </source>
</evidence>
<reference evidence="13" key="1">
    <citation type="submission" date="2016-10" db="EMBL/GenBank/DDBJ databases">
        <authorList>
            <person name="Varghese N."/>
            <person name="Submissions S."/>
        </authorList>
    </citation>
    <scope>NUCLEOTIDE SEQUENCE [LARGE SCALE GENOMIC DNA]</scope>
    <source>
        <strain evidence="13">GAS369</strain>
    </source>
</reference>
<dbReference type="Gene3D" id="2.40.50.100">
    <property type="match status" value="1"/>
</dbReference>
<dbReference type="Pfam" id="PF25917">
    <property type="entry name" value="BSH_RND"/>
    <property type="match status" value="1"/>
</dbReference>
<dbReference type="FunFam" id="2.40.420.20:FF:000001">
    <property type="entry name" value="Efflux RND transporter periplasmic adaptor subunit"/>
    <property type="match status" value="1"/>
</dbReference>
<dbReference type="InterPro" id="IPR058624">
    <property type="entry name" value="MdtA-like_HH"/>
</dbReference>
<dbReference type="GO" id="GO:1990281">
    <property type="term" value="C:efflux pump complex"/>
    <property type="evidence" value="ECO:0007669"/>
    <property type="project" value="TreeGrafter"/>
</dbReference>
<accession>A0A1H1WW72</accession>
<dbReference type="InterPro" id="IPR058627">
    <property type="entry name" value="MdtA-like_C"/>
</dbReference>
<dbReference type="Pfam" id="PF25944">
    <property type="entry name" value="Beta-barrel_RND"/>
    <property type="match status" value="1"/>
</dbReference>
<feature type="domain" description="Multidrug resistance protein MdtA-like beta-barrel" evidence="10">
    <location>
        <begin position="226"/>
        <end position="307"/>
    </location>
</feature>
<gene>
    <name evidence="12" type="ORF">SAMN05444158_4007</name>
</gene>
<dbReference type="GO" id="GO:0015562">
    <property type="term" value="F:efflux transmembrane transporter activity"/>
    <property type="evidence" value="ECO:0007669"/>
    <property type="project" value="TreeGrafter"/>
</dbReference>
<keyword evidence="6" id="KW-0472">Membrane</keyword>
<evidence type="ECO:0000259" key="8">
    <source>
        <dbReference type="Pfam" id="PF25876"/>
    </source>
</evidence>
<feature type="domain" description="Multidrug resistance protein MdtA-like C-terminal permuted SH3" evidence="11">
    <location>
        <begin position="312"/>
        <end position="370"/>
    </location>
</feature>
<dbReference type="Gene3D" id="1.10.287.470">
    <property type="entry name" value="Helix hairpin bin"/>
    <property type="match status" value="1"/>
</dbReference>
<keyword evidence="7" id="KW-0175">Coiled coil</keyword>
<dbReference type="RefSeq" id="WP_146688509.1">
    <property type="nucleotide sequence ID" value="NZ_LT629750.1"/>
</dbReference>
<dbReference type="Gene3D" id="2.40.30.170">
    <property type="match status" value="1"/>
</dbReference>
<sequence>MSGGWTKVGLPGAAIVALAIGIFVYAGSDRARLADAPAAQAVPVIATKVQQHDVPIILTGLGTVTALNTATIHSQITGLLVSVGFREGQPVKKGDLLAQIDPRTYQAQLDQAQATLEHDQVHLKNAQLNFQRYSDLVKTDAATQQQLDNQQAAVEELNAQIKSDQAVVDNSKAQLSYTRLVAPFDGITGIRLLDVGNIIHPPTGSAVTQSNTADTNGLVVVTQVQPISVIFTLATTNISEVQAAMTNGPLQATAWSQDDKTELDVGQLAVVNNQADPGSGTIQLKAVFPNQQLKLWPGTFVNVRLVIATEHNALTVPLDAIQQGPQGSFVFVVGQDNKATVRPVSVRQTFGAEAFVEKGLNAGETVVLRGQYRLSPGTLVTLADPNNPAAVPSPSTKSSGMLP</sequence>
<evidence type="ECO:0000256" key="4">
    <source>
        <dbReference type="ARBA" id="ARBA00022475"/>
    </source>
</evidence>
<organism evidence="12 13">
    <name type="scientific">Bradyrhizobium canariense</name>
    <dbReference type="NCBI Taxonomy" id="255045"/>
    <lineage>
        <taxon>Bacteria</taxon>
        <taxon>Pseudomonadati</taxon>
        <taxon>Pseudomonadota</taxon>
        <taxon>Alphaproteobacteria</taxon>
        <taxon>Hyphomicrobiales</taxon>
        <taxon>Nitrobacteraceae</taxon>
        <taxon>Bradyrhizobium</taxon>
    </lineage>
</organism>
<keyword evidence="4" id="KW-1003">Cell membrane</keyword>
<dbReference type="Proteomes" id="UP000243904">
    <property type="component" value="Chromosome I"/>
</dbReference>
<dbReference type="InterPro" id="IPR058626">
    <property type="entry name" value="MdtA-like_b-barrel"/>
</dbReference>
<dbReference type="Pfam" id="PF25876">
    <property type="entry name" value="HH_MFP_RND"/>
    <property type="match status" value="1"/>
</dbReference>
<name>A0A1H1WW72_9BRAD</name>
<evidence type="ECO:0000259" key="11">
    <source>
        <dbReference type="Pfam" id="PF25967"/>
    </source>
</evidence>
<feature type="domain" description="Multidrug resistance protein MdtA-like alpha-helical hairpin" evidence="8">
    <location>
        <begin position="108"/>
        <end position="178"/>
    </location>
</feature>
<dbReference type="EMBL" id="LT629750">
    <property type="protein sequence ID" value="SDT00429.1"/>
    <property type="molecule type" value="Genomic_DNA"/>
</dbReference>
<feature type="domain" description="Multidrug resistance protein MdtA-like barrel-sandwich hybrid" evidence="9">
    <location>
        <begin position="68"/>
        <end position="200"/>
    </location>
</feature>
<evidence type="ECO:0000256" key="2">
    <source>
        <dbReference type="ARBA" id="ARBA00009477"/>
    </source>
</evidence>
<proteinExistence type="inferred from homology"/>
<dbReference type="GO" id="GO:0030313">
    <property type="term" value="C:cell envelope"/>
    <property type="evidence" value="ECO:0007669"/>
    <property type="project" value="UniProtKB-SubCell"/>
</dbReference>
<dbReference type="InterPro" id="IPR058625">
    <property type="entry name" value="MdtA-like_BSH"/>
</dbReference>
<dbReference type="PANTHER" id="PTHR30469">
    <property type="entry name" value="MULTIDRUG RESISTANCE PROTEIN MDTA"/>
    <property type="match status" value="1"/>
</dbReference>
<evidence type="ECO:0000256" key="7">
    <source>
        <dbReference type="SAM" id="Coils"/>
    </source>
</evidence>
<dbReference type="InterPro" id="IPR006143">
    <property type="entry name" value="RND_pump_MFP"/>
</dbReference>
<evidence type="ECO:0000313" key="13">
    <source>
        <dbReference type="Proteomes" id="UP000243904"/>
    </source>
</evidence>